<evidence type="ECO:0000256" key="1">
    <source>
        <dbReference type="ARBA" id="ARBA00004651"/>
    </source>
</evidence>
<evidence type="ECO:0000256" key="6">
    <source>
        <dbReference type="SAM" id="Phobius"/>
    </source>
</evidence>
<reference evidence="7" key="1">
    <citation type="journal article" date="2023" name="Int. J. Syst. Evol. Microbiol.">
        <title>Mesoterricola silvestris gen. nov., sp. nov., Mesoterricola sediminis sp. nov., Geothrix oryzae sp. nov., Geothrix edaphica sp. nov., Geothrix rubra sp. nov., and Geothrix limicola sp. nov., six novel members of Acidobacteriota isolated from soils.</title>
        <authorList>
            <person name="Itoh H."/>
            <person name="Sugisawa Y."/>
            <person name="Mise K."/>
            <person name="Xu Z."/>
            <person name="Kuniyasu M."/>
            <person name="Ushijima N."/>
            <person name="Kawano K."/>
            <person name="Kobayashi E."/>
            <person name="Shiratori Y."/>
            <person name="Masuda Y."/>
            <person name="Senoo K."/>
        </authorList>
    </citation>
    <scope>NUCLEOTIDE SEQUENCE</scope>
    <source>
        <strain evidence="7">W786</strain>
    </source>
</reference>
<dbReference type="InterPro" id="IPR005171">
    <property type="entry name" value="Cyt_c_oxidase_su4_prok"/>
</dbReference>
<dbReference type="AlphaFoldDB" id="A0AA48GXF4"/>
<keyword evidence="8" id="KW-1185">Reference proteome</keyword>
<keyword evidence="4 6" id="KW-1133">Transmembrane helix</keyword>
<sequence>MTPWWIPPLRVWAALAALTLGLVAVSRLGPVPAFLGLLVLTPAKAWLVLRHFMHLKHEGFLLRMVVAAALGTLLIYLALLFSDAAFR</sequence>
<dbReference type="KEGG" id="msea:METESE_07850"/>
<dbReference type="GO" id="GO:0005886">
    <property type="term" value="C:plasma membrane"/>
    <property type="evidence" value="ECO:0007669"/>
    <property type="project" value="UniProtKB-SubCell"/>
</dbReference>
<keyword evidence="3 6" id="KW-0812">Transmembrane</keyword>
<evidence type="ECO:0008006" key="9">
    <source>
        <dbReference type="Google" id="ProtNLM"/>
    </source>
</evidence>
<evidence type="ECO:0000256" key="5">
    <source>
        <dbReference type="ARBA" id="ARBA00023136"/>
    </source>
</evidence>
<organism evidence="7 8">
    <name type="scientific">Mesoterricola sediminis</name>
    <dbReference type="NCBI Taxonomy" id="2927980"/>
    <lineage>
        <taxon>Bacteria</taxon>
        <taxon>Pseudomonadati</taxon>
        <taxon>Acidobacteriota</taxon>
        <taxon>Holophagae</taxon>
        <taxon>Holophagales</taxon>
        <taxon>Holophagaceae</taxon>
        <taxon>Mesoterricola</taxon>
    </lineage>
</organism>
<keyword evidence="5 6" id="KW-0472">Membrane</keyword>
<name>A0AA48GXF4_9BACT</name>
<evidence type="ECO:0000256" key="4">
    <source>
        <dbReference type="ARBA" id="ARBA00022989"/>
    </source>
</evidence>
<dbReference type="EMBL" id="AP027081">
    <property type="protein sequence ID" value="BDU75827.1"/>
    <property type="molecule type" value="Genomic_DNA"/>
</dbReference>
<dbReference type="RefSeq" id="WP_243329294.1">
    <property type="nucleotide sequence ID" value="NZ_AP027081.1"/>
</dbReference>
<proteinExistence type="predicted"/>
<feature type="transmembrane region" description="Helical" evidence="6">
    <location>
        <begin position="12"/>
        <end position="40"/>
    </location>
</feature>
<evidence type="ECO:0000313" key="8">
    <source>
        <dbReference type="Proteomes" id="UP001228113"/>
    </source>
</evidence>
<protein>
    <recommendedName>
        <fullName evidence="9">Cytochrome c oxidase subunit IV</fullName>
    </recommendedName>
</protein>
<evidence type="ECO:0000313" key="7">
    <source>
        <dbReference type="EMBL" id="BDU75827.1"/>
    </source>
</evidence>
<accession>A0AA48GXF4</accession>
<dbReference type="Proteomes" id="UP001228113">
    <property type="component" value="Chromosome"/>
</dbReference>
<keyword evidence="2" id="KW-1003">Cell membrane</keyword>
<dbReference type="Pfam" id="PF03626">
    <property type="entry name" value="COX4_pro"/>
    <property type="match status" value="1"/>
</dbReference>
<gene>
    <name evidence="7" type="ORF">METESE_07850</name>
</gene>
<feature type="transmembrane region" description="Helical" evidence="6">
    <location>
        <begin position="60"/>
        <end position="81"/>
    </location>
</feature>
<comment type="subcellular location">
    <subcellularLocation>
        <location evidence="1">Cell membrane</location>
        <topology evidence="1">Multi-pass membrane protein</topology>
    </subcellularLocation>
</comment>
<evidence type="ECO:0000256" key="3">
    <source>
        <dbReference type="ARBA" id="ARBA00022692"/>
    </source>
</evidence>
<evidence type="ECO:0000256" key="2">
    <source>
        <dbReference type="ARBA" id="ARBA00022475"/>
    </source>
</evidence>